<gene>
    <name evidence="1" type="ORF">AGLY_012979</name>
</gene>
<dbReference type="EMBL" id="VYZN01000053">
    <property type="protein sequence ID" value="KAE9527281.1"/>
    <property type="molecule type" value="Genomic_DNA"/>
</dbReference>
<sequence length="226" mass="26410">MLTIIVVVDKSITCFQPLFHKQIYHPLDQNENDMSQMIHYQIINIDSSVMEHVIWIQVLEVMIVFFDDLPSIIIKIDSVLILCPICLSGRQIVMDTKPIILSKSDVILGEDSVLFHNVPSSPQFQKHILGHHKLILEEYNPQLTHHYVHSLSKHFHLVHKLIQQLLDLENVHVHHTSDYHKKNIFRTMVLLLDLKHRHSQKIALVIQIQSFIPQTQISKVAYCMKF</sequence>
<keyword evidence="2" id="KW-1185">Reference proteome</keyword>
<organism evidence="1 2">
    <name type="scientific">Aphis glycines</name>
    <name type="common">Soybean aphid</name>
    <dbReference type="NCBI Taxonomy" id="307491"/>
    <lineage>
        <taxon>Eukaryota</taxon>
        <taxon>Metazoa</taxon>
        <taxon>Ecdysozoa</taxon>
        <taxon>Arthropoda</taxon>
        <taxon>Hexapoda</taxon>
        <taxon>Insecta</taxon>
        <taxon>Pterygota</taxon>
        <taxon>Neoptera</taxon>
        <taxon>Paraneoptera</taxon>
        <taxon>Hemiptera</taxon>
        <taxon>Sternorrhyncha</taxon>
        <taxon>Aphidomorpha</taxon>
        <taxon>Aphidoidea</taxon>
        <taxon>Aphididae</taxon>
        <taxon>Aphidini</taxon>
        <taxon>Aphis</taxon>
        <taxon>Aphis</taxon>
    </lineage>
</organism>
<dbReference type="AlphaFoldDB" id="A0A6G0T7D0"/>
<evidence type="ECO:0000313" key="2">
    <source>
        <dbReference type="Proteomes" id="UP000475862"/>
    </source>
</evidence>
<proteinExistence type="predicted"/>
<reference evidence="1 2" key="1">
    <citation type="submission" date="2019-08" db="EMBL/GenBank/DDBJ databases">
        <title>The genome of the soybean aphid Biotype 1, its phylome, world population structure and adaptation to the North American continent.</title>
        <authorList>
            <person name="Giordano R."/>
            <person name="Donthu R.K."/>
            <person name="Hernandez A.G."/>
            <person name="Wright C.L."/>
            <person name="Zimin A.V."/>
        </authorList>
    </citation>
    <scope>NUCLEOTIDE SEQUENCE [LARGE SCALE GENOMIC DNA]</scope>
    <source>
        <tissue evidence="1">Whole aphids</tissue>
    </source>
</reference>
<comment type="caution">
    <text evidence="1">The sequence shown here is derived from an EMBL/GenBank/DDBJ whole genome shotgun (WGS) entry which is preliminary data.</text>
</comment>
<evidence type="ECO:0000313" key="1">
    <source>
        <dbReference type="EMBL" id="KAE9527281.1"/>
    </source>
</evidence>
<accession>A0A6G0T7D0</accession>
<dbReference type="Proteomes" id="UP000475862">
    <property type="component" value="Unassembled WGS sequence"/>
</dbReference>
<protein>
    <submittedName>
        <fullName evidence="1">Uncharacterized protein</fullName>
    </submittedName>
</protein>
<name>A0A6G0T7D0_APHGL</name>